<accession>A0AA36AJC0</accession>
<protein>
    <submittedName>
        <fullName evidence="1">Uncharacterized protein</fullName>
    </submittedName>
</protein>
<name>A0AA36AJC0_OCTVU</name>
<proteinExistence type="predicted"/>
<dbReference type="EMBL" id="OX597814">
    <property type="protein sequence ID" value="CAI9716067.1"/>
    <property type="molecule type" value="Genomic_DNA"/>
</dbReference>
<reference evidence="1" key="1">
    <citation type="submission" date="2023-08" db="EMBL/GenBank/DDBJ databases">
        <authorList>
            <person name="Alioto T."/>
            <person name="Alioto T."/>
            <person name="Gomez Garrido J."/>
        </authorList>
    </citation>
    <scope>NUCLEOTIDE SEQUENCE</scope>
</reference>
<organism evidence="1 2">
    <name type="scientific">Octopus vulgaris</name>
    <name type="common">Common octopus</name>
    <dbReference type="NCBI Taxonomy" id="6645"/>
    <lineage>
        <taxon>Eukaryota</taxon>
        <taxon>Metazoa</taxon>
        <taxon>Spiralia</taxon>
        <taxon>Lophotrochozoa</taxon>
        <taxon>Mollusca</taxon>
        <taxon>Cephalopoda</taxon>
        <taxon>Coleoidea</taxon>
        <taxon>Octopodiformes</taxon>
        <taxon>Octopoda</taxon>
        <taxon>Incirrata</taxon>
        <taxon>Octopodidae</taxon>
        <taxon>Octopus</taxon>
    </lineage>
</organism>
<evidence type="ECO:0000313" key="2">
    <source>
        <dbReference type="Proteomes" id="UP001162480"/>
    </source>
</evidence>
<evidence type="ECO:0000313" key="1">
    <source>
        <dbReference type="EMBL" id="CAI9716067.1"/>
    </source>
</evidence>
<dbReference type="Proteomes" id="UP001162480">
    <property type="component" value="Chromosome 1"/>
</dbReference>
<sequence>MNSQLSPVNRLPARDRIWDFHLRQTFHSSYTANDLIKVLLVFELNQYLMQRNGKSMNPQNREGMRPGEAWDIPWGLNRTYMTYFFNSEKKEVLSNQELKIFANHIFKEHKFADKTTFITALMDWITEKQFLKNDEKAIHYHLIEALRASGFNKQADHLQNDYDFLH</sequence>
<dbReference type="AlphaFoldDB" id="A0AA36AJC0"/>
<keyword evidence="2" id="KW-1185">Reference proteome</keyword>
<gene>
    <name evidence="1" type="ORF">OCTVUL_1B008238</name>
</gene>